<dbReference type="Proteomes" id="UP000187209">
    <property type="component" value="Unassembled WGS sequence"/>
</dbReference>
<proteinExistence type="predicted"/>
<keyword evidence="1" id="KW-0812">Transmembrane</keyword>
<dbReference type="OrthoDB" id="300333at2759"/>
<name>A0A1R2CNC7_9CILI</name>
<sequence length="342" mass="39119">MDWDPFNFKKFGDSASKILRGLFFASLIFGGLSILFFFISLFTGGSTSISTVSTWKDNDIEKFLSTMSMKMKIMPSQGHGVQETMNWTNIESQSIKDILKKNNLDKYTPSYHLYSKDTAMKFATFIFTDEMVPAGDSQEKCVYFELAPSSDRKNPLAYKPLEDMPECSRSKNGWWNFHDPKIGIDLPTWFQNELTLDCTGKSCIEKCTKKNGLWILKADNVHGICYTYDIITQICITVEITTDTFGNIHWVYTGGCYANNNPGVYIPAKPGNIYRFNNIPIYVRARNDPYVQLQHKNEKIVVNDQSSGNFMRTMSILFFIIALGTGIGCAVYYKRKRLKQRL</sequence>
<keyword evidence="1" id="KW-1133">Transmembrane helix</keyword>
<evidence type="ECO:0000313" key="3">
    <source>
        <dbReference type="Proteomes" id="UP000187209"/>
    </source>
</evidence>
<keyword evidence="3" id="KW-1185">Reference proteome</keyword>
<keyword evidence="1" id="KW-0472">Membrane</keyword>
<accession>A0A1R2CNC7</accession>
<feature type="transmembrane region" description="Helical" evidence="1">
    <location>
        <begin position="21"/>
        <end position="42"/>
    </location>
</feature>
<dbReference type="AlphaFoldDB" id="A0A1R2CNC7"/>
<dbReference type="EMBL" id="MPUH01000101">
    <property type="protein sequence ID" value="OMJ90519.1"/>
    <property type="molecule type" value="Genomic_DNA"/>
</dbReference>
<reference evidence="2 3" key="1">
    <citation type="submission" date="2016-11" db="EMBL/GenBank/DDBJ databases">
        <title>The macronuclear genome of Stentor coeruleus: a giant cell with tiny introns.</title>
        <authorList>
            <person name="Slabodnick M."/>
            <person name="Ruby J.G."/>
            <person name="Reiff S.B."/>
            <person name="Swart E.C."/>
            <person name="Gosai S."/>
            <person name="Prabakaran S."/>
            <person name="Witkowska E."/>
            <person name="Larue G.E."/>
            <person name="Fisher S."/>
            <person name="Freeman R.M."/>
            <person name="Gunawardena J."/>
            <person name="Chu W."/>
            <person name="Stover N.A."/>
            <person name="Gregory B.D."/>
            <person name="Nowacki M."/>
            <person name="Derisi J."/>
            <person name="Roy S.W."/>
            <person name="Marshall W.F."/>
            <person name="Sood P."/>
        </authorList>
    </citation>
    <scope>NUCLEOTIDE SEQUENCE [LARGE SCALE GENOMIC DNA]</scope>
    <source>
        <strain evidence="2">WM001</strain>
    </source>
</reference>
<organism evidence="2 3">
    <name type="scientific">Stentor coeruleus</name>
    <dbReference type="NCBI Taxonomy" id="5963"/>
    <lineage>
        <taxon>Eukaryota</taxon>
        <taxon>Sar</taxon>
        <taxon>Alveolata</taxon>
        <taxon>Ciliophora</taxon>
        <taxon>Postciliodesmatophora</taxon>
        <taxon>Heterotrichea</taxon>
        <taxon>Heterotrichida</taxon>
        <taxon>Stentoridae</taxon>
        <taxon>Stentor</taxon>
    </lineage>
</organism>
<evidence type="ECO:0000256" key="1">
    <source>
        <dbReference type="SAM" id="Phobius"/>
    </source>
</evidence>
<comment type="caution">
    <text evidence="2">The sequence shown here is derived from an EMBL/GenBank/DDBJ whole genome shotgun (WGS) entry which is preliminary data.</text>
</comment>
<evidence type="ECO:0000313" key="2">
    <source>
        <dbReference type="EMBL" id="OMJ90519.1"/>
    </source>
</evidence>
<gene>
    <name evidence="2" type="ORF">SteCoe_7108</name>
</gene>
<protein>
    <submittedName>
        <fullName evidence="2">Uncharacterized protein</fullName>
    </submittedName>
</protein>
<feature type="transmembrane region" description="Helical" evidence="1">
    <location>
        <begin position="314"/>
        <end position="333"/>
    </location>
</feature>